<dbReference type="RefSeq" id="WP_218632912.1">
    <property type="nucleotide sequence ID" value="NZ_JAHVAH010000001.1"/>
</dbReference>
<comment type="caution">
    <text evidence="2">The sequence shown here is derived from an EMBL/GenBank/DDBJ whole genome shotgun (WGS) entry which is preliminary data.</text>
</comment>
<evidence type="ECO:0000313" key="3">
    <source>
        <dbReference type="Proteomes" id="UP000698028"/>
    </source>
</evidence>
<dbReference type="Pfam" id="PF07475">
    <property type="entry name" value="Hpr_kinase_C"/>
    <property type="match status" value="1"/>
</dbReference>
<dbReference type="Proteomes" id="UP000698028">
    <property type="component" value="Unassembled WGS sequence"/>
</dbReference>
<gene>
    <name evidence="2" type="ORF">KTQ36_06610</name>
</gene>
<reference evidence="2 3" key="1">
    <citation type="submission" date="2021-07" db="EMBL/GenBank/DDBJ databases">
        <title>The draft genome sequence of Sphingomicrobium sp. B8.</title>
        <authorList>
            <person name="Mu L."/>
        </authorList>
    </citation>
    <scope>NUCLEOTIDE SEQUENCE [LARGE SCALE GENOMIC DNA]</scope>
    <source>
        <strain evidence="2 3">B8</strain>
    </source>
</reference>
<protein>
    <submittedName>
        <fullName evidence="2">Aldolase</fullName>
    </submittedName>
</protein>
<accession>A0ABS6V5X1</accession>
<dbReference type="EMBL" id="JAHVAH010000001">
    <property type="protein sequence ID" value="MBW0144966.1"/>
    <property type="molecule type" value="Genomic_DNA"/>
</dbReference>
<evidence type="ECO:0000259" key="1">
    <source>
        <dbReference type="Pfam" id="PF07475"/>
    </source>
</evidence>
<dbReference type="CDD" id="cd01918">
    <property type="entry name" value="HprK_C"/>
    <property type="match status" value="1"/>
</dbReference>
<dbReference type="InterPro" id="IPR011104">
    <property type="entry name" value="Hpr_kin/Pase_C"/>
</dbReference>
<evidence type="ECO:0000313" key="2">
    <source>
        <dbReference type="EMBL" id="MBW0144966.1"/>
    </source>
</evidence>
<sequence>MTQLSSETVHATTVCRSGRAVMLAGPSGSGKSDLALQLIDRDFKLVADDQTLLSVDEGRVIATAPPSISGKMEVRGLGIVELPVKENVPVCLFVSLGEQPERLPEGETESFFGIEIPRIRLAGSSPSAAIRVDMALDRLGLEEK</sequence>
<feature type="domain" description="HPr kinase/phosphorylase C-terminal" evidence="1">
    <location>
        <begin position="6"/>
        <end position="82"/>
    </location>
</feature>
<keyword evidence="3" id="KW-1185">Reference proteome</keyword>
<name>A0ABS6V5X1_9SPHN</name>
<organism evidence="2 3">
    <name type="scientific">Sphingomicrobium clamense</name>
    <dbReference type="NCBI Taxonomy" id="2851013"/>
    <lineage>
        <taxon>Bacteria</taxon>
        <taxon>Pseudomonadati</taxon>
        <taxon>Pseudomonadota</taxon>
        <taxon>Alphaproteobacteria</taxon>
        <taxon>Sphingomonadales</taxon>
        <taxon>Sphingomonadaceae</taxon>
        <taxon>Sphingomicrobium</taxon>
    </lineage>
</organism>
<proteinExistence type="predicted"/>